<organism evidence="8 9">
    <name type="scientific">Paenibacillus sabuli</name>
    <dbReference type="NCBI Taxonomy" id="2772509"/>
    <lineage>
        <taxon>Bacteria</taxon>
        <taxon>Bacillati</taxon>
        <taxon>Bacillota</taxon>
        <taxon>Bacilli</taxon>
        <taxon>Bacillales</taxon>
        <taxon>Paenibacillaceae</taxon>
        <taxon>Paenibacillus</taxon>
    </lineage>
</organism>
<evidence type="ECO:0000256" key="2">
    <source>
        <dbReference type="ARBA" id="ARBA00022448"/>
    </source>
</evidence>
<dbReference type="Pfam" id="PF13416">
    <property type="entry name" value="SBP_bac_8"/>
    <property type="match status" value="1"/>
</dbReference>
<keyword evidence="6" id="KW-1003">Cell membrane</keyword>
<evidence type="ECO:0000313" key="8">
    <source>
        <dbReference type="EMBL" id="MBD2847186.1"/>
    </source>
</evidence>
<reference evidence="8" key="1">
    <citation type="submission" date="2020-09" db="EMBL/GenBank/DDBJ databases">
        <title>A novel bacterium of genus Paenibacillus, isolated from South China Sea.</title>
        <authorList>
            <person name="Huang H."/>
            <person name="Mo K."/>
            <person name="Hu Y."/>
        </authorList>
    </citation>
    <scope>NUCLEOTIDE SEQUENCE</scope>
    <source>
        <strain evidence="8">IB182496</strain>
    </source>
</reference>
<dbReference type="InterPro" id="IPR006060">
    <property type="entry name" value="Maltose/Cyclodextrin-bd"/>
</dbReference>
<keyword evidence="4 6" id="KW-0732">Signal</keyword>
<dbReference type="GO" id="GO:1901982">
    <property type="term" value="F:maltose binding"/>
    <property type="evidence" value="ECO:0007669"/>
    <property type="project" value="TreeGrafter"/>
</dbReference>
<evidence type="ECO:0000256" key="4">
    <source>
        <dbReference type="ARBA" id="ARBA00022729"/>
    </source>
</evidence>
<dbReference type="EMBL" id="JACXIZ010000033">
    <property type="protein sequence ID" value="MBD2847186.1"/>
    <property type="molecule type" value="Genomic_DNA"/>
</dbReference>
<dbReference type="PANTHER" id="PTHR30061">
    <property type="entry name" value="MALTOSE-BINDING PERIPLASMIC PROTEIN"/>
    <property type="match status" value="1"/>
</dbReference>
<dbReference type="GO" id="GO:0015144">
    <property type="term" value="F:carbohydrate transmembrane transporter activity"/>
    <property type="evidence" value="ECO:0007669"/>
    <property type="project" value="InterPro"/>
</dbReference>
<keyword evidence="6" id="KW-0449">Lipoprotein</keyword>
<dbReference type="GO" id="GO:0055052">
    <property type="term" value="C:ATP-binding cassette (ABC) transporter complex, substrate-binding subunit-containing"/>
    <property type="evidence" value="ECO:0007669"/>
    <property type="project" value="TreeGrafter"/>
</dbReference>
<keyword evidence="9" id="KW-1185">Reference proteome</keyword>
<comment type="subcellular location">
    <subcellularLocation>
        <location evidence="6">Cell membrane</location>
        <topology evidence="6">Lipid-anchor</topology>
    </subcellularLocation>
</comment>
<feature type="region of interest" description="Disordered" evidence="7">
    <location>
        <begin position="62"/>
        <end position="90"/>
    </location>
</feature>
<feature type="chain" id="PRO_5039749023" description="Maltodextrin-binding protein" evidence="6">
    <location>
        <begin position="27"/>
        <end position="466"/>
    </location>
</feature>
<dbReference type="Proteomes" id="UP000621560">
    <property type="component" value="Unassembled WGS sequence"/>
</dbReference>
<feature type="compositionally biased region" description="Gly residues" evidence="7">
    <location>
        <begin position="62"/>
        <end position="86"/>
    </location>
</feature>
<evidence type="ECO:0000313" key="9">
    <source>
        <dbReference type="Proteomes" id="UP000621560"/>
    </source>
</evidence>
<keyword evidence="6" id="KW-0472">Membrane</keyword>
<dbReference type="InterPro" id="IPR006061">
    <property type="entry name" value="SBP_1_CS"/>
</dbReference>
<comment type="caution">
    <text evidence="8">The sequence shown here is derived from an EMBL/GenBank/DDBJ whole genome shotgun (WGS) entry which is preliminary data.</text>
</comment>
<dbReference type="SUPFAM" id="SSF53850">
    <property type="entry name" value="Periplasmic binding protein-like II"/>
    <property type="match status" value="1"/>
</dbReference>
<evidence type="ECO:0000256" key="5">
    <source>
        <dbReference type="ARBA" id="ARBA00030303"/>
    </source>
</evidence>
<evidence type="ECO:0000256" key="7">
    <source>
        <dbReference type="SAM" id="MobiDB-lite"/>
    </source>
</evidence>
<dbReference type="PROSITE" id="PS51257">
    <property type="entry name" value="PROKAR_LIPOPROTEIN"/>
    <property type="match status" value="1"/>
</dbReference>
<dbReference type="InterPro" id="IPR006059">
    <property type="entry name" value="SBP"/>
</dbReference>
<gene>
    <name evidence="8" type="ORF">IDH44_18455</name>
</gene>
<proteinExistence type="inferred from homology"/>
<keyword evidence="3 6" id="KW-0762">Sugar transport</keyword>
<protein>
    <recommendedName>
        <fullName evidence="5 6">Maltodextrin-binding protein</fullName>
    </recommendedName>
</protein>
<dbReference type="GO" id="GO:0015768">
    <property type="term" value="P:maltose transport"/>
    <property type="evidence" value="ECO:0007669"/>
    <property type="project" value="TreeGrafter"/>
</dbReference>
<accession>A0A927GTC1</accession>
<keyword evidence="2 6" id="KW-0813">Transport</keyword>
<name>A0A927GTC1_9BACL</name>
<dbReference type="PANTHER" id="PTHR30061:SF50">
    <property type="entry name" value="MALTOSE_MALTODEXTRIN-BINDING PERIPLASMIC PROTEIN"/>
    <property type="match status" value="1"/>
</dbReference>
<comment type="similarity">
    <text evidence="1 6">Belongs to the bacterial solute-binding protein 1 family.</text>
</comment>
<dbReference type="GO" id="GO:0042956">
    <property type="term" value="P:maltodextrin transmembrane transport"/>
    <property type="evidence" value="ECO:0007669"/>
    <property type="project" value="TreeGrafter"/>
</dbReference>
<evidence type="ECO:0000256" key="3">
    <source>
        <dbReference type="ARBA" id="ARBA00022597"/>
    </source>
</evidence>
<feature type="signal peptide" evidence="6">
    <location>
        <begin position="1"/>
        <end position="26"/>
    </location>
</feature>
<dbReference type="PRINTS" id="PR00181">
    <property type="entry name" value="MALTOSEBP"/>
</dbReference>
<dbReference type="PROSITE" id="PS01037">
    <property type="entry name" value="SBP_BACTERIAL_1"/>
    <property type="match status" value="1"/>
</dbReference>
<dbReference type="AlphaFoldDB" id="A0A927GTC1"/>
<dbReference type="Gene3D" id="3.40.190.10">
    <property type="entry name" value="Periplasmic binding protein-like II"/>
    <property type="match status" value="2"/>
</dbReference>
<dbReference type="RefSeq" id="WP_190920259.1">
    <property type="nucleotide sequence ID" value="NZ_JACXIZ010000033.1"/>
</dbReference>
<evidence type="ECO:0000256" key="6">
    <source>
        <dbReference type="RuleBase" id="RU365005"/>
    </source>
</evidence>
<evidence type="ECO:0000256" key="1">
    <source>
        <dbReference type="ARBA" id="ARBA00008520"/>
    </source>
</evidence>
<sequence length="466" mass="48077">MRIDKVRAFVLPVLVALLALTLSACAPDRSGQEGGAGDGGGGNANVVGNANGEGANGGNGAGGSGGAGNGQASGGNGASGDAGAGSGDDAAKPERLIVWSNDDAKHVAAVEQLAGAFTEETGITVEIVPVSGSEQVQKLALAAPAGNGPDLFYQPQDRLGDLVVQGLADPVELTAEEAAQYSEAALDAVRYEGETYGLPISIETYALYYNKALVGEPPAALEEAAQLPAELTDPGADRYAFLMVPDFYYAIPFILNYGGYIFGEQDGAYDPTDIGLRNEGTVEGMTAFADFVASTGIPPTMTIDVMDTLFLEGKAGMAVNGLWAMKPYAEALGDDLGTAAIPTVNGESAPSFVGVKSWFVSSYSEHPSWAKALALHMTGAEGSAVYYAQTGEIPAQPDAQQGIDDPLYGGFVDQIESGVPMPNIPEMSAVWAMDSAVDFIVQGEDPQEVLDETVQQIEEQIASSGR</sequence>